<dbReference type="EC" id="3.5.2.6" evidence="2"/>
<dbReference type="AlphaFoldDB" id="A0A553ULN6"/>
<dbReference type="InterPro" id="IPR052945">
    <property type="entry name" value="Mitotic_Regulator"/>
</dbReference>
<evidence type="ECO:0000256" key="5">
    <source>
        <dbReference type="SAM" id="SignalP"/>
    </source>
</evidence>
<keyword evidence="4" id="KW-0046">Antibiotic resistance</keyword>
<dbReference type="GO" id="GO:0008800">
    <property type="term" value="F:beta-lactamase activity"/>
    <property type="evidence" value="ECO:0007669"/>
    <property type="project" value="UniProtKB-EC"/>
</dbReference>
<keyword evidence="3" id="KW-1015">Disulfide bond</keyword>
<dbReference type="EMBL" id="VKGC01000022">
    <property type="protein sequence ID" value="TSA81126.1"/>
    <property type="molecule type" value="Genomic_DNA"/>
</dbReference>
<evidence type="ECO:0000256" key="3">
    <source>
        <dbReference type="ARBA" id="ARBA00023157"/>
    </source>
</evidence>
<comment type="caution">
    <text evidence="6">The sequence shown here is derived from an EMBL/GenBank/DDBJ whole genome shotgun (WGS) entry which is preliminary data.</text>
</comment>
<protein>
    <recommendedName>
        <fullName evidence="2">beta-lactamase</fullName>
        <ecNumber evidence="2">3.5.2.6</ecNumber>
    </recommendedName>
</protein>
<feature type="signal peptide" evidence="5">
    <location>
        <begin position="1"/>
        <end position="26"/>
    </location>
</feature>
<dbReference type="SUPFAM" id="SSF81901">
    <property type="entry name" value="HCP-like"/>
    <property type="match status" value="1"/>
</dbReference>
<dbReference type="InterPro" id="IPR006597">
    <property type="entry name" value="Sel1-like"/>
</dbReference>
<keyword evidence="5" id="KW-0732">Signal</keyword>
<dbReference type="PANTHER" id="PTHR43628">
    <property type="entry name" value="ACTIVATOR OF C KINASE PROTEIN 1-RELATED"/>
    <property type="match status" value="1"/>
</dbReference>
<reference evidence="6 7" key="1">
    <citation type="submission" date="2019-07" db="EMBL/GenBank/DDBJ databases">
        <title>Helicobacter labacensis sp. nov., Helicobacter mehlei sp. nov. and Helicobacter vulpis sp. nov., isolated from gastric mucosa of red fox (Vulpis vulpis).</title>
        <authorList>
            <person name="Kusar D."/>
            <person name="Gruntar I."/>
            <person name="Pate M."/>
            <person name="Zajc U."/>
            <person name="Ocepek M."/>
        </authorList>
    </citation>
    <scope>NUCLEOTIDE SEQUENCE [LARGE SCALE GENOMIC DNA]</scope>
    <source>
        <strain evidence="6 7">L8b</strain>
    </source>
</reference>
<dbReference type="Pfam" id="PF08238">
    <property type="entry name" value="Sel1"/>
    <property type="match status" value="3"/>
</dbReference>
<evidence type="ECO:0000256" key="2">
    <source>
        <dbReference type="ARBA" id="ARBA00012865"/>
    </source>
</evidence>
<evidence type="ECO:0000256" key="1">
    <source>
        <dbReference type="ARBA" id="ARBA00001526"/>
    </source>
</evidence>
<dbReference type="RefSeq" id="WP_120948638.1">
    <property type="nucleotide sequence ID" value="NZ_QXQP01000023.1"/>
</dbReference>
<dbReference type="InterPro" id="IPR011990">
    <property type="entry name" value="TPR-like_helical_dom_sf"/>
</dbReference>
<organism evidence="6 7">
    <name type="scientific">Helicobacter mehlei</name>
    <dbReference type="NCBI Taxonomy" id="2316080"/>
    <lineage>
        <taxon>Bacteria</taxon>
        <taxon>Pseudomonadati</taxon>
        <taxon>Campylobacterota</taxon>
        <taxon>Epsilonproteobacteria</taxon>
        <taxon>Campylobacterales</taxon>
        <taxon>Helicobacteraceae</taxon>
        <taxon>Helicobacter</taxon>
    </lineage>
</organism>
<reference evidence="7" key="2">
    <citation type="submission" date="2019-07" db="EMBL/GenBank/DDBJ databases">
        <title>Helicobacter labacensis sp. nov., Helicobacter mehlei sp. nov. and Helicobacter vulpis sp. nov., isolated from gastric mucosa of red fox (Vulpis vulpis).</title>
        <authorList>
            <person name="Papic B."/>
        </authorList>
    </citation>
    <scope>NUCLEOTIDE SEQUENCE [LARGE SCALE GENOMIC DNA]</scope>
    <source>
        <strain evidence="7">L8b</strain>
    </source>
</reference>
<accession>A0A553ULN6</accession>
<comment type="catalytic activity">
    <reaction evidence="1">
        <text>a beta-lactam + H2O = a substituted beta-amino acid</text>
        <dbReference type="Rhea" id="RHEA:20401"/>
        <dbReference type="ChEBI" id="CHEBI:15377"/>
        <dbReference type="ChEBI" id="CHEBI:35627"/>
        <dbReference type="ChEBI" id="CHEBI:140347"/>
        <dbReference type="EC" id="3.5.2.6"/>
    </reaction>
</comment>
<evidence type="ECO:0000313" key="7">
    <source>
        <dbReference type="Proteomes" id="UP000319322"/>
    </source>
</evidence>
<gene>
    <name evidence="6" type="ORF">FNE76_06875</name>
</gene>
<feature type="chain" id="PRO_5022169022" description="beta-lactamase" evidence="5">
    <location>
        <begin position="27"/>
        <end position="225"/>
    </location>
</feature>
<keyword evidence="7" id="KW-1185">Reference proteome</keyword>
<dbReference type="OrthoDB" id="5449302at2"/>
<proteinExistence type="predicted"/>
<dbReference type="PANTHER" id="PTHR43628:SF1">
    <property type="entry name" value="CHITIN SYNTHASE REGULATORY FACTOR 2-RELATED"/>
    <property type="match status" value="1"/>
</dbReference>
<sequence>MDRLRALKCCAQACAVLLLLSLPLGAEFVDENNAKVRALLEEGDTYGEYSPEDALRFYKQASDLGSVRGSEIVGEAYLNGEGIKKDNLKARFYFEKAIQLDHDQGGRGVSEGALNARMHLAMMDADATDPASQAQGFHMLQEVVRDLNKQPKKASLDLKNIANFPENSWQRITLSTALYHLGYYYERGMGTPKNLQKARTIYQKVIQAKLYTQGAAQERLKQMHP</sequence>
<reference evidence="6 7" key="3">
    <citation type="submission" date="2019-07" db="EMBL/GenBank/DDBJ databases">
        <authorList>
            <person name="Papic B."/>
        </authorList>
    </citation>
    <scope>NUCLEOTIDE SEQUENCE [LARGE SCALE GENOMIC DNA]</scope>
    <source>
        <strain evidence="6 7">L8b</strain>
    </source>
</reference>
<dbReference type="GO" id="GO:0046677">
    <property type="term" value="P:response to antibiotic"/>
    <property type="evidence" value="ECO:0007669"/>
    <property type="project" value="UniProtKB-KW"/>
</dbReference>
<dbReference type="Proteomes" id="UP000319322">
    <property type="component" value="Unassembled WGS sequence"/>
</dbReference>
<evidence type="ECO:0000256" key="4">
    <source>
        <dbReference type="ARBA" id="ARBA00023251"/>
    </source>
</evidence>
<dbReference type="Gene3D" id="1.25.40.10">
    <property type="entry name" value="Tetratricopeptide repeat domain"/>
    <property type="match status" value="2"/>
</dbReference>
<dbReference type="SMART" id="SM00671">
    <property type="entry name" value="SEL1"/>
    <property type="match status" value="3"/>
</dbReference>
<name>A0A553ULN6_9HELI</name>
<evidence type="ECO:0000313" key="6">
    <source>
        <dbReference type="EMBL" id="TSA81126.1"/>
    </source>
</evidence>